<comment type="caution">
    <text evidence="1">The sequence shown here is derived from an EMBL/GenBank/DDBJ whole genome shotgun (WGS) entry which is preliminary data.</text>
</comment>
<dbReference type="SUPFAM" id="SSF53795">
    <property type="entry name" value="PEP carboxykinase-like"/>
    <property type="match status" value="1"/>
</dbReference>
<keyword evidence="2" id="KW-1185">Reference proteome</keyword>
<evidence type="ECO:0000313" key="2">
    <source>
        <dbReference type="Proteomes" id="UP000281498"/>
    </source>
</evidence>
<accession>A0A3A9K7S0</accession>
<evidence type="ECO:0000313" key="1">
    <source>
        <dbReference type="EMBL" id="RKL66391.1"/>
    </source>
</evidence>
<dbReference type="AlphaFoldDB" id="A0A3A9K7S0"/>
<protein>
    <submittedName>
        <fullName evidence="1">Aldolase</fullName>
    </submittedName>
</protein>
<dbReference type="OrthoDB" id="5430844at2"/>
<reference evidence="1 2" key="1">
    <citation type="submission" date="2017-10" db="EMBL/GenBank/DDBJ databases">
        <title>Bacillus sp. nov., a halophilic bacterium isolated from a Keqin Lake.</title>
        <authorList>
            <person name="Wang H."/>
        </authorList>
    </citation>
    <scope>NUCLEOTIDE SEQUENCE [LARGE SCALE GENOMIC DNA]</scope>
    <source>
        <strain evidence="1 2">KCTC 13187</strain>
    </source>
</reference>
<dbReference type="Gene3D" id="3.40.50.300">
    <property type="entry name" value="P-loop containing nucleotide triphosphate hydrolases"/>
    <property type="match status" value="1"/>
</dbReference>
<name>A0A3A9K7S0_9BACI</name>
<organism evidence="1 2">
    <name type="scientific">Salipaludibacillus neizhouensis</name>
    <dbReference type="NCBI Taxonomy" id="885475"/>
    <lineage>
        <taxon>Bacteria</taxon>
        <taxon>Bacillati</taxon>
        <taxon>Bacillota</taxon>
        <taxon>Bacilli</taxon>
        <taxon>Bacillales</taxon>
        <taxon>Bacillaceae</taxon>
    </lineage>
</organism>
<sequence>MIETTEKIIYKAFRLTISSEYDLPELLKETSNYIDTDVVIKKGDLTAQWAELAEPNQTFVIKANLIMFHMPNVAIFSITNGRNIVVSPLDQASDDHIRLYLLGTCMGAILMQRKILPLHGSAIAIDGKAYAIVGDSGAGKSTTASALLKLGYELISDDVIPVTLTPDNVPMVTPAYPQQKLWQESLDEFGMDSGNLRPIVDRETKFAIPVLSQFTTESLPLAGIFELVKTEGEELDIQPIKNLERFHTLFYHTYRNFFLKPSGLMEWHFATCAAMVNKLELFQIQRPTSRFTANEISALVLSKIKKEIRI</sequence>
<dbReference type="InterPro" id="IPR027417">
    <property type="entry name" value="P-loop_NTPase"/>
</dbReference>
<gene>
    <name evidence="1" type="ORF">CR203_15995</name>
</gene>
<dbReference type="Proteomes" id="UP000281498">
    <property type="component" value="Unassembled WGS sequence"/>
</dbReference>
<dbReference type="EMBL" id="PDOE01000007">
    <property type="protein sequence ID" value="RKL66391.1"/>
    <property type="molecule type" value="Genomic_DNA"/>
</dbReference>
<proteinExistence type="predicted"/>
<dbReference type="RefSeq" id="WP_110939173.1">
    <property type="nucleotide sequence ID" value="NZ_KZ614148.1"/>
</dbReference>